<feature type="domain" description="N-acetyltransferase" evidence="1">
    <location>
        <begin position="1"/>
        <end position="147"/>
    </location>
</feature>
<dbReference type="PROSITE" id="PS51186">
    <property type="entry name" value="GNAT"/>
    <property type="match status" value="1"/>
</dbReference>
<reference evidence="2 3" key="1">
    <citation type="submission" date="2020-04" db="EMBL/GenBank/DDBJ databases">
        <title>Usitatibacter rugosus gen. nov., sp. nov. and Usitatibacter palustris sp. nov., novel members of Usitatibacteraceae fam. nov. within the order Nitrosomonadales isolated from soil.</title>
        <authorList>
            <person name="Huber K.J."/>
            <person name="Neumann-Schaal M."/>
            <person name="Geppert A."/>
            <person name="Luckner M."/>
            <person name="Wanner G."/>
            <person name="Overmann J."/>
        </authorList>
    </citation>
    <scope>NUCLEOTIDE SEQUENCE [LARGE SCALE GENOMIC DNA]</scope>
    <source>
        <strain evidence="2 3">0125_3</strain>
    </source>
</reference>
<dbReference type="Pfam" id="PF00583">
    <property type="entry name" value="Acetyltransf_1"/>
    <property type="match status" value="1"/>
</dbReference>
<gene>
    <name evidence="2" type="ORF">DSM104443_02457</name>
</gene>
<dbReference type="AlphaFoldDB" id="A0A6M4GWJ5"/>
<dbReference type="KEGG" id="uru:DSM104443_02457"/>
<dbReference type="CDD" id="cd04301">
    <property type="entry name" value="NAT_SF"/>
    <property type="match status" value="1"/>
</dbReference>
<dbReference type="Gene3D" id="3.40.630.30">
    <property type="match status" value="1"/>
</dbReference>
<protein>
    <recommendedName>
        <fullName evidence="1">N-acetyltransferase domain-containing protein</fullName>
    </recommendedName>
</protein>
<organism evidence="2 3">
    <name type="scientific">Usitatibacter rugosus</name>
    <dbReference type="NCBI Taxonomy" id="2732067"/>
    <lineage>
        <taxon>Bacteria</taxon>
        <taxon>Pseudomonadati</taxon>
        <taxon>Pseudomonadota</taxon>
        <taxon>Betaproteobacteria</taxon>
        <taxon>Nitrosomonadales</taxon>
        <taxon>Usitatibacteraceae</taxon>
        <taxon>Usitatibacter</taxon>
    </lineage>
</organism>
<evidence type="ECO:0000259" key="1">
    <source>
        <dbReference type="PROSITE" id="PS51186"/>
    </source>
</evidence>
<dbReference type="InterPro" id="IPR000182">
    <property type="entry name" value="GNAT_dom"/>
</dbReference>
<dbReference type="SUPFAM" id="SSF55729">
    <property type="entry name" value="Acyl-CoA N-acyltransferases (Nat)"/>
    <property type="match status" value="1"/>
</dbReference>
<dbReference type="InterPro" id="IPR016181">
    <property type="entry name" value="Acyl_CoA_acyltransferase"/>
</dbReference>
<name>A0A6M4GWJ5_9PROT</name>
<evidence type="ECO:0000313" key="3">
    <source>
        <dbReference type="Proteomes" id="UP000501534"/>
    </source>
</evidence>
<keyword evidence="3" id="KW-1185">Reference proteome</keyword>
<dbReference type="GO" id="GO:0016747">
    <property type="term" value="F:acyltransferase activity, transferring groups other than amino-acyl groups"/>
    <property type="evidence" value="ECO:0007669"/>
    <property type="project" value="InterPro"/>
</dbReference>
<dbReference type="EMBL" id="CP053069">
    <property type="protein sequence ID" value="QJR11382.1"/>
    <property type="molecule type" value="Genomic_DNA"/>
</dbReference>
<evidence type="ECO:0000313" key="2">
    <source>
        <dbReference type="EMBL" id="QJR11382.1"/>
    </source>
</evidence>
<sequence length="147" mass="16299">MRIVPVTDAQGAITEPQLIAAAEEVHRQLRPQLPQDYVGRLKEVFASGAEMAVAEKDGRVLGITVFRVMEKTFTGRELYCDDLVSDERERSSGVGKALLDYLKGVAEQRGCDNFALSSGCQRTAAHRFYFREGLVIGAFSFSRKVKP</sequence>
<dbReference type="RefSeq" id="WP_171092686.1">
    <property type="nucleotide sequence ID" value="NZ_CP053069.1"/>
</dbReference>
<proteinExistence type="predicted"/>
<dbReference type="Proteomes" id="UP000501534">
    <property type="component" value="Chromosome"/>
</dbReference>
<accession>A0A6M4GWJ5</accession>